<accession>A0ABZ1CMH1</accession>
<feature type="transmembrane region" description="Helical" evidence="5">
    <location>
        <begin position="429"/>
        <end position="445"/>
    </location>
</feature>
<dbReference type="Pfam" id="PF12801">
    <property type="entry name" value="Fer4_5"/>
    <property type="match status" value="2"/>
</dbReference>
<feature type="transmembrane region" description="Helical" evidence="5">
    <location>
        <begin position="510"/>
        <end position="530"/>
    </location>
</feature>
<organism evidence="8 9">
    <name type="scientific">Thiobacillus sedimenti</name>
    <dbReference type="NCBI Taxonomy" id="3110231"/>
    <lineage>
        <taxon>Bacteria</taxon>
        <taxon>Pseudomonadati</taxon>
        <taxon>Pseudomonadota</taxon>
        <taxon>Betaproteobacteria</taxon>
        <taxon>Nitrosomonadales</taxon>
        <taxon>Thiobacillaceae</taxon>
        <taxon>Thiobacillus</taxon>
    </lineage>
</organism>
<keyword evidence="3 5" id="KW-0472">Membrane</keyword>
<feature type="transmembrane region" description="Helical" evidence="5">
    <location>
        <begin position="795"/>
        <end position="813"/>
    </location>
</feature>
<evidence type="ECO:0000256" key="4">
    <source>
        <dbReference type="SAM" id="MobiDB-lite"/>
    </source>
</evidence>
<feature type="transmembrane region" description="Helical" evidence="5">
    <location>
        <begin position="849"/>
        <end position="868"/>
    </location>
</feature>
<evidence type="ECO:0000256" key="2">
    <source>
        <dbReference type="ARBA" id="ARBA00022475"/>
    </source>
</evidence>
<dbReference type="InterPro" id="IPR052378">
    <property type="entry name" value="NosR_regulator"/>
</dbReference>
<reference evidence="8 9" key="1">
    <citation type="submission" date="2023-12" db="EMBL/GenBank/DDBJ databases">
        <title>Thiobacillus sedimentum sp. nov., a chemolithoautotrophic sulfur-oxidizing bacterium isolated from freshwater sediment.</title>
        <authorList>
            <person name="Luo J."/>
            <person name="Dai C."/>
        </authorList>
    </citation>
    <scope>NUCLEOTIDE SEQUENCE [LARGE SCALE GENOMIC DNA]</scope>
    <source>
        <strain evidence="8 9">SCUT-2</strain>
    </source>
</reference>
<evidence type="ECO:0000256" key="6">
    <source>
        <dbReference type="SAM" id="SignalP"/>
    </source>
</evidence>
<keyword evidence="5" id="KW-0812">Transmembrane</keyword>
<keyword evidence="2" id="KW-1003">Cell membrane</keyword>
<dbReference type="Pfam" id="PF04205">
    <property type="entry name" value="FMN_bind"/>
    <property type="match status" value="1"/>
</dbReference>
<evidence type="ECO:0000313" key="9">
    <source>
        <dbReference type="Proteomes" id="UP001334732"/>
    </source>
</evidence>
<dbReference type="Proteomes" id="UP001334732">
    <property type="component" value="Chromosome"/>
</dbReference>
<dbReference type="InterPro" id="IPR007329">
    <property type="entry name" value="FMN-bd"/>
</dbReference>
<name>A0ABZ1CMH1_9PROT</name>
<proteinExistence type="predicted"/>
<dbReference type="SUPFAM" id="SSF54862">
    <property type="entry name" value="4Fe-4S ferredoxins"/>
    <property type="match status" value="1"/>
</dbReference>
<dbReference type="RefSeq" id="WP_324781081.1">
    <property type="nucleotide sequence ID" value="NZ_CP141769.1"/>
</dbReference>
<feature type="chain" id="PRO_5046212970" evidence="6">
    <location>
        <begin position="27"/>
        <end position="878"/>
    </location>
</feature>
<comment type="subcellular location">
    <subcellularLocation>
        <location evidence="1">Cell membrane</location>
    </subcellularLocation>
</comment>
<feature type="signal peptide" evidence="6">
    <location>
        <begin position="1"/>
        <end position="26"/>
    </location>
</feature>
<sequence length="878" mass="98316">MNSLARLAVRFATLVVLCCAPGLALAGSYEAPLPAELSSDPDLCKYVPCKDVMPGADSFSPRMGKPSYVEAYRTTSDEHEENGANGDKEHHGEKKGRKLVGYVFLSTDVVDIPAYSGKPVVTLIGMDTKGIITGVRVLRHSEPILLVGIPESELTKFVKQYLGKFVGAKIEVGSARPGEGMIGVDAISGATVTVIAENQVILRSGLEVAKQVGIVKPTIRPQAKFTDVAGTLDWQALLKEGGVQELKVRPEELGLEPNGQPYIDIYFGYLNEPTIGRSVLGEHGYAALMSKLKPGEHAIFLIANGTGSFKGSGFVRGGIYDRVQVSQDMDAFTFRDLDYLNLYGIEAAGAPAYKESAIFIIHSPAFSAAYPWRLIYLANKVDRQTGAKTFVNFDREYWLPARYLVGGRPEIVKPEPTWVKVWKTRKLEVVLFLLWLAAAGTVYALRDKLVRRSTHKDKRWKDIPKYLLWISSIGFVGFHLLAVPSITQVLTWFHAILFEWRWELFLSDPFVFLFWIFIIVTVFFWGRGMFCGWMCPYGSLAELAYHVARKIGLKRYQRHLLPQRWHDRLKWIKYGVFTVLLAVSFYSMGMAEKLAEVEPFKTTFLVGVWNRSWPFVTFWAFLFVASIFFERPFCKYLCPLGAALAVPSTFRWWGLKRKKECGPCAACQVGCGSQAIDDSGRIDQRECLLCLDCQVLYYDPHACPPLVQERKRRTKAGEPLTPIGANGYYIPIKPVAAAPAAAAPSLPAFVGQELFDHLFPWSRKVFQQPILLQATTFALTALVTWVWILGAAGRIGPGIVLGWWVGWSVYELLVRMRCKPYVKDGPWWGRNLRPASWADMAAYVSFKNLLIAAALFLIMKGAGILDLLQGLPSFQWFF</sequence>
<evidence type="ECO:0000256" key="3">
    <source>
        <dbReference type="ARBA" id="ARBA00023136"/>
    </source>
</evidence>
<evidence type="ECO:0000313" key="8">
    <source>
        <dbReference type="EMBL" id="WRS40554.1"/>
    </source>
</evidence>
<feature type="region of interest" description="Disordered" evidence="4">
    <location>
        <begin position="74"/>
        <end position="93"/>
    </location>
</feature>
<dbReference type="SMART" id="SM00900">
    <property type="entry name" value="FMN_bind"/>
    <property type="match status" value="1"/>
</dbReference>
<dbReference type="PANTHER" id="PTHR30224">
    <property type="entry name" value="ELECTRON TRANSPORT PROTEIN"/>
    <property type="match status" value="1"/>
</dbReference>
<keyword evidence="6" id="KW-0732">Signal</keyword>
<keyword evidence="5" id="KW-1133">Transmembrane helix</keyword>
<evidence type="ECO:0000256" key="5">
    <source>
        <dbReference type="SAM" id="Phobius"/>
    </source>
</evidence>
<gene>
    <name evidence="8" type="ORF">VA613_06670</name>
</gene>
<feature type="transmembrane region" description="Helical" evidence="5">
    <location>
        <begin position="611"/>
        <end position="629"/>
    </location>
</feature>
<evidence type="ECO:0000259" key="7">
    <source>
        <dbReference type="SMART" id="SM00900"/>
    </source>
</evidence>
<protein>
    <submittedName>
        <fullName evidence="8">4Fe-4S binding protein</fullName>
    </submittedName>
</protein>
<feature type="transmembrane region" description="Helical" evidence="5">
    <location>
        <begin position="466"/>
        <end position="490"/>
    </location>
</feature>
<feature type="transmembrane region" description="Helical" evidence="5">
    <location>
        <begin position="571"/>
        <end position="591"/>
    </location>
</feature>
<feature type="domain" description="FMN-binding" evidence="7">
    <location>
        <begin position="114"/>
        <end position="208"/>
    </location>
</feature>
<dbReference type="EMBL" id="CP141769">
    <property type="protein sequence ID" value="WRS40554.1"/>
    <property type="molecule type" value="Genomic_DNA"/>
</dbReference>
<evidence type="ECO:0000256" key="1">
    <source>
        <dbReference type="ARBA" id="ARBA00004236"/>
    </source>
</evidence>
<feature type="transmembrane region" description="Helical" evidence="5">
    <location>
        <begin position="770"/>
        <end position="789"/>
    </location>
</feature>
<keyword evidence="9" id="KW-1185">Reference proteome</keyword>
<dbReference type="PANTHER" id="PTHR30224:SF4">
    <property type="entry name" value="ELECTRON TRANSPORT PROTEIN YCCM-RELATED"/>
    <property type="match status" value="1"/>
</dbReference>
<dbReference type="InterPro" id="IPR017896">
    <property type="entry name" value="4Fe4S_Fe-S-bd"/>
</dbReference>